<evidence type="ECO:0000313" key="2">
    <source>
        <dbReference type="Proteomes" id="UP001470809"/>
    </source>
</evidence>
<reference evidence="1" key="1">
    <citation type="submission" date="2024-08" db="EMBL/GenBank/DDBJ databases">
        <title>Phylogenomic analyses of a clade within the roseobacter group suggest taxonomic reassignments of species of the genera Aestuariivita, Citreicella, Loktanella, Nautella, Pelagibaca, Ruegeria, Thalassobius, Thiobacimonas and Tropicibacter, and the proposal o.</title>
        <authorList>
            <person name="Jeon C.O."/>
        </authorList>
    </citation>
    <scope>NUCLEOTIDE SEQUENCE</scope>
    <source>
        <strain evidence="1">SS1-5</strain>
    </source>
</reference>
<gene>
    <name evidence="1" type="ORF">AABB31_22225</name>
</gene>
<dbReference type="PANTHER" id="PTHR39324:SF1">
    <property type="entry name" value="CALCIUM DODECIN"/>
    <property type="match status" value="1"/>
</dbReference>
<name>A0AAN0MKJ4_9RHOB</name>
<dbReference type="InterPro" id="IPR009923">
    <property type="entry name" value="Dodecin"/>
</dbReference>
<protein>
    <submittedName>
        <fullName evidence="1">Dodecin family protein</fullName>
    </submittedName>
</protein>
<dbReference type="Pfam" id="PF07311">
    <property type="entry name" value="Dodecin"/>
    <property type="match status" value="1"/>
</dbReference>
<proteinExistence type="predicted"/>
<keyword evidence="2" id="KW-1185">Reference proteome</keyword>
<dbReference type="SUPFAM" id="SSF89807">
    <property type="entry name" value="Dodecin-like"/>
    <property type="match status" value="1"/>
</dbReference>
<dbReference type="PANTHER" id="PTHR39324">
    <property type="entry name" value="CALCIUM DODECIN"/>
    <property type="match status" value="1"/>
</dbReference>
<dbReference type="Gene3D" id="3.30.1660.10">
    <property type="entry name" value="Flavin-binding protein dodecin"/>
    <property type="match status" value="1"/>
</dbReference>
<dbReference type="KEGG" id="yrh:AABB31_22225"/>
<dbReference type="InterPro" id="IPR036694">
    <property type="entry name" value="Dodecin-like_sf"/>
</dbReference>
<accession>A0AAN0MKJ4</accession>
<dbReference type="EMBL" id="CP151767">
    <property type="protein sequence ID" value="WZU67593.1"/>
    <property type="molecule type" value="Genomic_DNA"/>
</dbReference>
<evidence type="ECO:0000313" key="1">
    <source>
        <dbReference type="EMBL" id="WZU67593.1"/>
    </source>
</evidence>
<dbReference type="RefSeq" id="WP_342076904.1">
    <property type="nucleotide sequence ID" value="NZ_CP151767.2"/>
</dbReference>
<dbReference type="AlphaFoldDB" id="A0AAN0MKJ4"/>
<dbReference type="Proteomes" id="UP001470809">
    <property type="component" value="Chromosome"/>
</dbReference>
<dbReference type="InterPro" id="IPR025543">
    <property type="entry name" value="Dodecin-like"/>
</dbReference>
<sequence>MSVAKVTEIISSSSKSFDDAVENGIAKASKTLKGITGAWVSDQKVTVNDGKIDEYRVVLKITFVLQD</sequence>
<organism evidence="1 2">
    <name type="scientific">Yoonia rhodophyticola</name>
    <dbReference type="NCBI Taxonomy" id="3137370"/>
    <lineage>
        <taxon>Bacteria</taxon>
        <taxon>Pseudomonadati</taxon>
        <taxon>Pseudomonadota</taxon>
        <taxon>Alphaproteobacteria</taxon>
        <taxon>Rhodobacterales</taxon>
        <taxon>Paracoccaceae</taxon>
        <taxon>Yoonia</taxon>
    </lineage>
</organism>